<sequence length="842" mass="95171">MRTKTRNTVTFLSFPPFLWFLFTIPSQYCFAANDTLTQSQQLSIGQTLISSGQFFELGFFRPTNSTNQYIGVWYKNISARRVLWVLNRENPVSDSASSLTISSDGNLRLLDGLGNSVWSTNVSVQTNRSIAVLTKKGNFILKDKVSGFTLWESFNYPCDTFLPGMSIGMNTETGEKRFFSSWKSEDDPFPGKFVGGLTPDLPPQALIWRDSERYWRGGPWDGRRFIGIQNKFEGYANGFSLVADNQVGTVYVSFSNYNASIVTILVLTPAGSWNIMHWDKEVNSWYDTWVQPSGNLCDTYGFCGPFGFCDKNGSRACDCLKGFVPKSIEDWRKGNWTGGCVRQTQLLCQRNSSSLSSGSDENDGFLKVSRVKLPDHFQYLQNRNAPDSCQQWCLSNCSCVAYAYVSGIGCMVWTGDLIDVQQFSSSGEDLFLRLAGSELDEDKKKETLIISLTTVSGVILLGAVMYGSYRWKANQREKKGKKIKSFSLADTWNSSRENLQNQVKQQDTLEQPMFDFDELVAATNNFSVDNKLGEGGFGPVFRGKLHDEQEIAVKRLSRCSGQGIEEFKNEIVLISRLQHRNLVRLLGFCIEGEEMLIVYDYMSNKSLDTFLFDPKKRGLLDWPKRFNIIQGIARGLLYLHRDSCLKIIHRDLKTSNILLDKDMNPKISDFGLARTFLCTQESANTHRVVGTHGYMSPEYALGGIFSDKSDVFSFGVLLLEIICGIKNTSFHYNERYTSLLGYAWELWSEGRALDLMDQEVADSYSFTEVMRSIHVGLLCVQDHTTDRPTMSTVVLMLSSEIDAPSPKKPTFTFQRLLVSDLQSQNDNTHSKNEITVTRIEGR</sequence>
<evidence type="ECO:0000256" key="1">
    <source>
        <dbReference type="ARBA" id="ARBA00004251"/>
    </source>
</evidence>
<dbReference type="STRING" id="542762.A0A4S4EPK9"/>
<dbReference type="InterPro" id="IPR003609">
    <property type="entry name" value="Pan_app"/>
</dbReference>
<dbReference type="GO" id="GO:0005524">
    <property type="term" value="F:ATP binding"/>
    <property type="evidence" value="ECO:0007669"/>
    <property type="project" value="UniProtKB-KW"/>
</dbReference>
<dbReference type="EC" id="2.7.11.1" evidence="16"/>
<dbReference type="PROSITE" id="PS00108">
    <property type="entry name" value="PROTEIN_KINASE_ST"/>
    <property type="match status" value="1"/>
</dbReference>
<comment type="catalytic activity">
    <reaction evidence="14 16">
        <text>L-threonyl-[protein] + ATP = O-phospho-L-threonyl-[protein] + ADP + H(+)</text>
        <dbReference type="Rhea" id="RHEA:46608"/>
        <dbReference type="Rhea" id="RHEA-COMP:11060"/>
        <dbReference type="Rhea" id="RHEA-COMP:11605"/>
        <dbReference type="ChEBI" id="CHEBI:15378"/>
        <dbReference type="ChEBI" id="CHEBI:30013"/>
        <dbReference type="ChEBI" id="CHEBI:30616"/>
        <dbReference type="ChEBI" id="CHEBI:61977"/>
        <dbReference type="ChEBI" id="CHEBI:456216"/>
        <dbReference type="EC" id="2.7.11.1"/>
    </reaction>
</comment>
<evidence type="ECO:0000256" key="6">
    <source>
        <dbReference type="ARBA" id="ARBA00022729"/>
    </source>
</evidence>
<keyword evidence="4" id="KW-0245">EGF-like domain</keyword>
<keyword evidence="6 17" id="KW-0732">Signal</keyword>
<evidence type="ECO:0000256" key="4">
    <source>
        <dbReference type="ARBA" id="ARBA00022536"/>
    </source>
</evidence>
<evidence type="ECO:0000256" key="16">
    <source>
        <dbReference type="PIRNR" id="PIRNR000641"/>
    </source>
</evidence>
<dbReference type="PANTHER" id="PTHR27002">
    <property type="entry name" value="RECEPTOR-LIKE SERINE/THREONINE-PROTEIN KINASE SD1-8"/>
    <property type="match status" value="1"/>
</dbReference>
<evidence type="ECO:0000259" key="20">
    <source>
        <dbReference type="PROSITE" id="PS50948"/>
    </source>
</evidence>
<evidence type="ECO:0000256" key="2">
    <source>
        <dbReference type="ARBA" id="ARBA00022475"/>
    </source>
</evidence>
<dbReference type="PANTHER" id="PTHR27002:SF422">
    <property type="entry name" value="RECEPTOR-LIKE SERINE_THREONINE-PROTEIN KINASE"/>
    <property type="match status" value="1"/>
</dbReference>
<dbReference type="PIRSF" id="PIRSF000641">
    <property type="entry name" value="SRK"/>
    <property type="match status" value="1"/>
</dbReference>
<name>A0A4S4EPK9_CAMSN</name>
<dbReference type="Pfam" id="PF08276">
    <property type="entry name" value="PAN_2"/>
    <property type="match status" value="1"/>
</dbReference>
<dbReference type="Gene3D" id="2.90.10.10">
    <property type="entry name" value="Bulb-type lectin domain"/>
    <property type="match status" value="1"/>
</dbReference>
<feature type="domain" description="Bulb-type lectin" evidence="19">
    <location>
        <begin position="33"/>
        <end position="154"/>
    </location>
</feature>
<evidence type="ECO:0000256" key="10">
    <source>
        <dbReference type="ARBA" id="ARBA00022840"/>
    </source>
</evidence>
<evidence type="ECO:0000256" key="3">
    <source>
        <dbReference type="ARBA" id="ARBA00022527"/>
    </source>
</evidence>
<dbReference type="SUPFAM" id="SSF56112">
    <property type="entry name" value="Protein kinase-like (PK-like)"/>
    <property type="match status" value="1"/>
</dbReference>
<evidence type="ECO:0000256" key="13">
    <source>
        <dbReference type="ARBA" id="ARBA00023180"/>
    </source>
</evidence>
<evidence type="ECO:0000256" key="5">
    <source>
        <dbReference type="ARBA" id="ARBA00022679"/>
    </source>
</evidence>
<dbReference type="GO" id="GO:0004674">
    <property type="term" value="F:protein serine/threonine kinase activity"/>
    <property type="evidence" value="ECO:0007669"/>
    <property type="project" value="UniProtKB-KW"/>
</dbReference>
<dbReference type="InterPro" id="IPR000719">
    <property type="entry name" value="Prot_kinase_dom"/>
</dbReference>
<keyword evidence="5 16" id="KW-0808">Transferase</keyword>
<comment type="catalytic activity">
    <reaction evidence="15 16">
        <text>L-seryl-[protein] + ATP = O-phospho-L-seryl-[protein] + ADP + H(+)</text>
        <dbReference type="Rhea" id="RHEA:17989"/>
        <dbReference type="Rhea" id="RHEA-COMP:9863"/>
        <dbReference type="Rhea" id="RHEA-COMP:11604"/>
        <dbReference type="ChEBI" id="CHEBI:15378"/>
        <dbReference type="ChEBI" id="CHEBI:29999"/>
        <dbReference type="ChEBI" id="CHEBI:30616"/>
        <dbReference type="ChEBI" id="CHEBI:83421"/>
        <dbReference type="ChEBI" id="CHEBI:456216"/>
        <dbReference type="EC" id="2.7.11.1"/>
    </reaction>
</comment>
<comment type="subcellular location">
    <subcellularLocation>
        <location evidence="1">Cell membrane</location>
        <topology evidence="1">Single-pass type I membrane protein</topology>
    </subcellularLocation>
</comment>
<dbReference type="SMART" id="SM00108">
    <property type="entry name" value="B_lectin"/>
    <property type="match status" value="1"/>
</dbReference>
<dbReference type="Proteomes" id="UP000306102">
    <property type="component" value="Unassembled WGS sequence"/>
</dbReference>
<comment type="caution">
    <text evidence="21">The sequence shown here is derived from an EMBL/GenBank/DDBJ whole genome shotgun (WGS) entry which is preliminary data.</text>
</comment>
<dbReference type="Pfam" id="PF01453">
    <property type="entry name" value="B_lectin"/>
    <property type="match status" value="1"/>
</dbReference>
<keyword evidence="2" id="KW-0472">Membrane</keyword>
<dbReference type="SUPFAM" id="SSF51110">
    <property type="entry name" value="alpha-D-mannose-specific plant lectins"/>
    <property type="match status" value="1"/>
</dbReference>
<dbReference type="GO" id="GO:0045087">
    <property type="term" value="P:innate immune response"/>
    <property type="evidence" value="ECO:0007669"/>
    <property type="project" value="UniProtKB-ARBA"/>
</dbReference>
<keyword evidence="9 16" id="KW-0418">Kinase</keyword>
<evidence type="ECO:0000313" key="21">
    <source>
        <dbReference type="EMBL" id="THG18683.1"/>
    </source>
</evidence>
<keyword evidence="13" id="KW-0325">Glycoprotein</keyword>
<evidence type="ECO:0000256" key="8">
    <source>
        <dbReference type="ARBA" id="ARBA00022741"/>
    </source>
</evidence>
<evidence type="ECO:0000313" key="22">
    <source>
        <dbReference type="Proteomes" id="UP000306102"/>
    </source>
</evidence>
<keyword evidence="22" id="KW-1185">Reference proteome</keyword>
<evidence type="ECO:0000256" key="15">
    <source>
        <dbReference type="ARBA" id="ARBA00048679"/>
    </source>
</evidence>
<dbReference type="GO" id="GO:0005886">
    <property type="term" value="C:plasma membrane"/>
    <property type="evidence" value="ECO:0007669"/>
    <property type="project" value="UniProtKB-SubCell"/>
</dbReference>
<dbReference type="InterPro" id="IPR011009">
    <property type="entry name" value="Kinase-like_dom_sf"/>
</dbReference>
<evidence type="ECO:0000259" key="18">
    <source>
        <dbReference type="PROSITE" id="PS50011"/>
    </source>
</evidence>
<reference evidence="21 22" key="1">
    <citation type="journal article" date="2018" name="Proc. Natl. Acad. Sci. U.S.A.">
        <title>Draft genome sequence of Camellia sinensis var. sinensis provides insights into the evolution of the tea genome and tea quality.</title>
        <authorList>
            <person name="Wei C."/>
            <person name="Yang H."/>
            <person name="Wang S."/>
            <person name="Zhao J."/>
            <person name="Liu C."/>
            <person name="Gao L."/>
            <person name="Xia E."/>
            <person name="Lu Y."/>
            <person name="Tai Y."/>
            <person name="She G."/>
            <person name="Sun J."/>
            <person name="Cao H."/>
            <person name="Tong W."/>
            <person name="Gao Q."/>
            <person name="Li Y."/>
            <person name="Deng W."/>
            <person name="Jiang X."/>
            <person name="Wang W."/>
            <person name="Chen Q."/>
            <person name="Zhang S."/>
            <person name="Li H."/>
            <person name="Wu J."/>
            <person name="Wang P."/>
            <person name="Li P."/>
            <person name="Shi C."/>
            <person name="Zheng F."/>
            <person name="Jian J."/>
            <person name="Huang B."/>
            <person name="Shan D."/>
            <person name="Shi M."/>
            <person name="Fang C."/>
            <person name="Yue Y."/>
            <person name="Li F."/>
            <person name="Li D."/>
            <person name="Wei S."/>
            <person name="Han B."/>
            <person name="Jiang C."/>
            <person name="Yin Y."/>
            <person name="Xia T."/>
            <person name="Zhang Z."/>
            <person name="Bennetzen J.L."/>
            <person name="Zhao S."/>
            <person name="Wan X."/>
        </authorList>
    </citation>
    <scope>NUCLEOTIDE SEQUENCE [LARGE SCALE GENOMIC DNA]</scope>
    <source>
        <strain evidence="22">cv. Shuchazao</strain>
        <tissue evidence="21">Leaf</tissue>
    </source>
</reference>
<keyword evidence="12" id="KW-0675">Receptor</keyword>
<evidence type="ECO:0000256" key="7">
    <source>
        <dbReference type="ARBA" id="ARBA00022734"/>
    </source>
</evidence>
<dbReference type="CDD" id="cd14066">
    <property type="entry name" value="STKc_IRAK"/>
    <property type="match status" value="1"/>
</dbReference>
<dbReference type="GO" id="GO:0030246">
    <property type="term" value="F:carbohydrate binding"/>
    <property type="evidence" value="ECO:0007669"/>
    <property type="project" value="UniProtKB-KW"/>
</dbReference>
<feature type="signal peptide" evidence="17">
    <location>
        <begin position="1"/>
        <end position="31"/>
    </location>
</feature>
<accession>A0A4S4EPK9</accession>
<feature type="domain" description="Apple" evidence="20">
    <location>
        <begin position="348"/>
        <end position="435"/>
    </location>
</feature>
<dbReference type="FunFam" id="2.90.10.10:FF:000003">
    <property type="entry name" value="G-type lectin S-receptor-like serine/threonine-protein kinase"/>
    <property type="match status" value="1"/>
</dbReference>
<dbReference type="GO" id="GO:0031625">
    <property type="term" value="F:ubiquitin protein ligase binding"/>
    <property type="evidence" value="ECO:0007669"/>
    <property type="project" value="UniProtKB-ARBA"/>
</dbReference>
<evidence type="ECO:0000256" key="12">
    <source>
        <dbReference type="ARBA" id="ARBA00023170"/>
    </source>
</evidence>
<evidence type="ECO:0000256" key="14">
    <source>
        <dbReference type="ARBA" id="ARBA00047899"/>
    </source>
</evidence>
<dbReference type="EMBL" id="SDRB02002892">
    <property type="protein sequence ID" value="THG18683.1"/>
    <property type="molecule type" value="Genomic_DNA"/>
</dbReference>
<evidence type="ECO:0000256" key="11">
    <source>
        <dbReference type="ARBA" id="ARBA00023157"/>
    </source>
</evidence>
<evidence type="ECO:0000259" key="19">
    <source>
        <dbReference type="PROSITE" id="PS50927"/>
    </source>
</evidence>
<keyword evidence="8 16" id="KW-0547">Nucleotide-binding</keyword>
<keyword evidence="10 16" id="KW-0067">ATP-binding</keyword>
<keyword evidence="3 16" id="KW-0723">Serine/threonine-protein kinase</keyword>
<dbReference type="InterPro" id="IPR036426">
    <property type="entry name" value="Bulb-type_lectin_dom_sf"/>
</dbReference>
<dbReference type="SMART" id="SM00473">
    <property type="entry name" value="PAN_AP"/>
    <property type="match status" value="1"/>
</dbReference>
<keyword evidence="2" id="KW-1003">Cell membrane</keyword>
<comment type="similarity">
    <text evidence="16">Belongs to the protein kinase superfamily. Ser/Thr protein kinase family.</text>
</comment>
<gene>
    <name evidence="21" type="ORF">TEA_022492</name>
</gene>
<dbReference type="CDD" id="cd01098">
    <property type="entry name" value="PAN_AP_plant"/>
    <property type="match status" value="1"/>
</dbReference>
<dbReference type="Pfam" id="PF07714">
    <property type="entry name" value="PK_Tyr_Ser-Thr"/>
    <property type="match status" value="1"/>
</dbReference>
<dbReference type="InterPro" id="IPR024171">
    <property type="entry name" value="SRK-like_kinase"/>
</dbReference>
<dbReference type="GO" id="GO:0048544">
    <property type="term" value="P:recognition of pollen"/>
    <property type="evidence" value="ECO:0007669"/>
    <property type="project" value="InterPro"/>
</dbReference>
<dbReference type="Gene3D" id="3.30.200.20">
    <property type="entry name" value="Phosphorylase Kinase, domain 1"/>
    <property type="match status" value="1"/>
</dbReference>
<dbReference type="InterPro" id="IPR000858">
    <property type="entry name" value="S_locus_glycoprot_dom"/>
</dbReference>
<feature type="chain" id="PRO_5020355209" description="Receptor-like serine/threonine-protein kinase" evidence="17">
    <location>
        <begin position="32"/>
        <end position="842"/>
    </location>
</feature>
<dbReference type="GO" id="GO:0106310">
    <property type="term" value="F:protein serine kinase activity"/>
    <property type="evidence" value="ECO:0007669"/>
    <property type="project" value="RHEA"/>
</dbReference>
<dbReference type="PROSITE" id="PS50927">
    <property type="entry name" value="BULB_LECTIN"/>
    <property type="match status" value="1"/>
</dbReference>
<dbReference type="FunFam" id="1.10.510.10:FF:000345">
    <property type="entry name" value="G-type lectin S-receptor-like serine/threonine-protein kinase"/>
    <property type="match status" value="1"/>
</dbReference>
<dbReference type="SMART" id="SM00220">
    <property type="entry name" value="S_TKc"/>
    <property type="match status" value="1"/>
</dbReference>
<proteinExistence type="inferred from homology"/>
<dbReference type="CDD" id="cd00028">
    <property type="entry name" value="B_lectin"/>
    <property type="match status" value="1"/>
</dbReference>
<feature type="domain" description="Protein kinase" evidence="18">
    <location>
        <begin position="526"/>
        <end position="811"/>
    </location>
</feature>
<dbReference type="PROSITE" id="PS50011">
    <property type="entry name" value="PROTEIN_KINASE_DOM"/>
    <property type="match status" value="1"/>
</dbReference>
<dbReference type="Gene3D" id="1.10.510.10">
    <property type="entry name" value="Transferase(Phosphotransferase) domain 1"/>
    <property type="match status" value="1"/>
</dbReference>
<dbReference type="InterPro" id="IPR001245">
    <property type="entry name" value="Ser-Thr/Tyr_kinase_cat_dom"/>
</dbReference>
<dbReference type="PROSITE" id="PS50948">
    <property type="entry name" value="PAN"/>
    <property type="match status" value="1"/>
</dbReference>
<protein>
    <recommendedName>
        <fullName evidence="16">Receptor-like serine/threonine-protein kinase</fullName>
        <ecNumber evidence="16">2.7.11.1</ecNumber>
    </recommendedName>
</protein>
<keyword evidence="11" id="KW-1015">Disulfide bond</keyword>
<keyword evidence="7" id="KW-0430">Lectin</keyword>
<evidence type="ECO:0000256" key="17">
    <source>
        <dbReference type="SAM" id="SignalP"/>
    </source>
</evidence>
<dbReference type="AlphaFoldDB" id="A0A4S4EPK9"/>
<dbReference type="Pfam" id="PF00954">
    <property type="entry name" value="S_locus_glycop"/>
    <property type="match status" value="1"/>
</dbReference>
<organism evidence="21 22">
    <name type="scientific">Camellia sinensis var. sinensis</name>
    <name type="common">China tea</name>
    <dbReference type="NCBI Taxonomy" id="542762"/>
    <lineage>
        <taxon>Eukaryota</taxon>
        <taxon>Viridiplantae</taxon>
        <taxon>Streptophyta</taxon>
        <taxon>Embryophyta</taxon>
        <taxon>Tracheophyta</taxon>
        <taxon>Spermatophyta</taxon>
        <taxon>Magnoliopsida</taxon>
        <taxon>eudicotyledons</taxon>
        <taxon>Gunneridae</taxon>
        <taxon>Pentapetalae</taxon>
        <taxon>asterids</taxon>
        <taxon>Ericales</taxon>
        <taxon>Theaceae</taxon>
        <taxon>Camellia</taxon>
    </lineage>
</organism>
<dbReference type="InterPro" id="IPR008271">
    <property type="entry name" value="Ser/Thr_kinase_AS"/>
</dbReference>
<evidence type="ECO:0000256" key="9">
    <source>
        <dbReference type="ARBA" id="ARBA00022777"/>
    </source>
</evidence>
<dbReference type="FunFam" id="3.30.200.20:FF:000195">
    <property type="entry name" value="G-type lectin S-receptor-like serine/threonine-protein kinase"/>
    <property type="match status" value="1"/>
</dbReference>
<dbReference type="InterPro" id="IPR001480">
    <property type="entry name" value="Bulb-type_lectin_dom"/>
</dbReference>